<keyword evidence="3" id="KW-0694">RNA-binding</keyword>
<dbReference type="EMBL" id="BQFW01000004">
    <property type="protein sequence ID" value="GJJ70987.1"/>
    <property type="molecule type" value="Genomic_DNA"/>
</dbReference>
<evidence type="ECO:0000259" key="9">
    <source>
        <dbReference type="PROSITE" id="PS50128"/>
    </source>
</evidence>
<dbReference type="Gene3D" id="1.10.10.790">
    <property type="entry name" value="Surp module"/>
    <property type="match status" value="2"/>
</dbReference>
<dbReference type="Pfam" id="PF09750">
    <property type="entry name" value="DRY_EERY"/>
    <property type="match status" value="1"/>
</dbReference>
<keyword evidence="4" id="KW-0805">Transcription regulation</keyword>
<feature type="compositionally biased region" description="Low complexity" evidence="8">
    <location>
        <begin position="445"/>
        <end position="457"/>
    </location>
</feature>
<feature type="compositionally biased region" description="Polar residues" evidence="8">
    <location>
        <begin position="427"/>
        <end position="444"/>
    </location>
</feature>
<evidence type="ECO:0000256" key="5">
    <source>
        <dbReference type="ARBA" id="ARBA00023163"/>
    </source>
</evidence>
<feature type="region of interest" description="Disordered" evidence="8">
    <location>
        <begin position="1"/>
        <end position="35"/>
    </location>
</feature>
<evidence type="ECO:0000256" key="7">
    <source>
        <dbReference type="SAM" id="Coils"/>
    </source>
</evidence>
<evidence type="ECO:0000256" key="8">
    <source>
        <dbReference type="SAM" id="MobiDB-lite"/>
    </source>
</evidence>
<protein>
    <recommendedName>
        <fullName evidence="9">SURP motif domain-containing protein</fullName>
    </recommendedName>
</protein>
<feature type="region of interest" description="Disordered" evidence="8">
    <location>
        <begin position="340"/>
        <end position="360"/>
    </location>
</feature>
<dbReference type="Pfam" id="PF01805">
    <property type="entry name" value="Surp"/>
    <property type="match status" value="1"/>
</dbReference>
<feature type="compositionally biased region" description="Basic residues" evidence="8">
    <location>
        <begin position="17"/>
        <end position="29"/>
    </location>
</feature>
<evidence type="ECO:0000313" key="11">
    <source>
        <dbReference type="Proteomes" id="UP000827284"/>
    </source>
</evidence>
<dbReference type="GO" id="GO:0000395">
    <property type="term" value="P:mRNA 5'-splice site recognition"/>
    <property type="evidence" value="ECO:0007669"/>
    <property type="project" value="TreeGrafter"/>
</dbReference>
<dbReference type="SMART" id="SM01141">
    <property type="entry name" value="DRY_EERY"/>
    <property type="match status" value="1"/>
</dbReference>
<keyword evidence="5" id="KW-0804">Transcription</keyword>
<gene>
    <name evidence="10" type="ORF">EMPS_03337</name>
</gene>
<dbReference type="SMART" id="SM00648">
    <property type="entry name" value="SWAP"/>
    <property type="match status" value="2"/>
</dbReference>
<evidence type="ECO:0000256" key="2">
    <source>
        <dbReference type="ARBA" id="ARBA00022737"/>
    </source>
</evidence>
<feature type="compositionally biased region" description="Basic and acidic residues" evidence="8">
    <location>
        <begin position="340"/>
        <end position="349"/>
    </location>
</feature>
<proteinExistence type="predicted"/>
<evidence type="ECO:0000256" key="1">
    <source>
        <dbReference type="ARBA" id="ARBA00022664"/>
    </source>
</evidence>
<reference evidence="10" key="1">
    <citation type="submission" date="2021-11" db="EMBL/GenBank/DDBJ databases">
        <authorList>
            <person name="Herlambang A."/>
            <person name="Guo Y."/>
            <person name="Takashima Y."/>
            <person name="Nishizawa T."/>
        </authorList>
    </citation>
    <scope>NUCLEOTIDE SEQUENCE</scope>
    <source>
        <strain evidence="10">E1425</strain>
    </source>
</reference>
<dbReference type="Proteomes" id="UP000827284">
    <property type="component" value="Unassembled WGS sequence"/>
</dbReference>
<organism evidence="10 11">
    <name type="scientific">Entomortierella parvispora</name>
    <dbReference type="NCBI Taxonomy" id="205924"/>
    <lineage>
        <taxon>Eukaryota</taxon>
        <taxon>Fungi</taxon>
        <taxon>Fungi incertae sedis</taxon>
        <taxon>Mucoromycota</taxon>
        <taxon>Mortierellomycotina</taxon>
        <taxon>Mortierellomycetes</taxon>
        <taxon>Mortierellales</taxon>
        <taxon>Mortierellaceae</taxon>
        <taxon>Entomortierella</taxon>
    </lineage>
</organism>
<evidence type="ECO:0000256" key="6">
    <source>
        <dbReference type="ARBA" id="ARBA00023187"/>
    </source>
</evidence>
<keyword evidence="6" id="KW-0508">mRNA splicing</keyword>
<dbReference type="OrthoDB" id="447637at2759"/>
<dbReference type="InterPro" id="IPR035967">
    <property type="entry name" value="SWAP/Surp_sf"/>
</dbReference>
<dbReference type="InterPro" id="IPR000061">
    <property type="entry name" value="Surp"/>
</dbReference>
<keyword evidence="11" id="KW-1185">Reference proteome</keyword>
<dbReference type="PANTHER" id="PTHR13161">
    <property type="entry name" value="SPLICING FACTOR SUPPRESSOR OF WHITE APRICOT"/>
    <property type="match status" value="1"/>
</dbReference>
<evidence type="ECO:0000256" key="3">
    <source>
        <dbReference type="ARBA" id="ARBA00022884"/>
    </source>
</evidence>
<dbReference type="SUPFAM" id="SSF109905">
    <property type="entry name" value="Surp module (SWAP domain)"/>
    <property type="match status" value="1"/>
</dbReference>
<dbReference type="GO" id="GO:0003723">
    <property type="term" value="F:RNA binding"/>
    <property type="evidence" value="ECO:0007669"/>
    <property type="project" value="UniProtKB-KW"/>
</dbReference>
<dbReference type="InterPro" id="IPR040397">
    <property type="entry name" value="SWAP"/>
</dbReference>
<sequence length="473" mass="54552">MWNDPDLDAQRTGQTRPQKKGQARSRRGRHTENEVEEEELIAFGYEAFFFRNDGAAEAIEQGQLMITWQGQDPSDKDAIWLDRYDGRNLLDSERLFTGPREIYDDRILDGDDSELDDERFADLDSDEELLFDMDEDERKEHLEQKRQDKEPSNYTGFGFNYGSEDAESHEPVYQIHFEVPEGMVVPDSQKVLALIERTAKFVNNSSEPTMEIILQAKQATNPNFAFMSRRHPLFQFYKHVRWLMQTGLYETEEEFKQREEDEAKADKEAAEQRALKASRDYRDKEYPHADIEEIIDATIKFLLSSEHTALFEKALNESDDLRFGFLRRSHAWHQHYLERKSEASFDSERSTTQPHVSSEPVDMEEAPIYFLQADLENSHAIPDSPSQLSELEASAKESRAAEMRRLDRLQRIKELFQQKHKKDVTAAQDNASQDPGNPLESNSCPRTGSLSLSRSSSPSPPSSPSLRPDSGSK</sequence>
<feature type="compositionally biased region" description="Low complexity" evidence="8">
    <location>
        <begin position="464"/>
        <end position="473"/>
    </location>
</feature>
<evidence type="ECO:0000313" key="10">
    <source>
        <dbReference type="EMBL" id="GJJ70987.1"/>
    </source>
</evidence>
<accession>A0A9P3LUH6</accession>
<keyword evidence="1" id="KW-0507">mRNA processing</keyword>
<dbReference type="InterPro" id="IPR019147">
    <property type="entry name" value="SWAP_N_domain"/>
</dbReference>
<feature type="coiled-coil region" evidence="7">
    <location>
        <begin position="253"/>
        <end position="280"/>
    </location>
</feature>
<keyword evidence="2" id="KW-0677">Repeat</keyword>
<evidence type="ECO:0000256" key="4">
    <source>
        <dbReference type="ARBA" id="ARBA00023015"/>
    </source>
</evidence>
<reference evidence="10" key="2">
    <citation type="journal article" date="2022" name="Microbiol. Resour. Announc.">
        <title>Whole-Genome Sequence of Entomortierella parvispora E1425, a Mucoromycotan Fungus Associated with Burkholderiaceae-Related Endosymbiotic Bacteria.</title>
        <authorList>
            <person name="Herlambang A."/>
            <person name="Guo Y."/>
            <person name="Takashima Y."/>
            <person name="Narisawa K."/>
            <person name="Ohta H."/>
            <person name="Nishizawa T."/>
        </authorList>
    </citation>
    <scope>NUCLEOTIDE SEQUENCE</scope>
    <source>
        <strain evidence="10">E1425</strain>
    </source>
</reference>
<comment type="caution">
    <text evidence="10">The sequence shown here is derived from an EMBL/GenBank/DDBJ whole genome shotgun (WGS) entry which is preliminary data.</text>
</comment>
<dbReference type="AlphaFoldDB" id="A0A9P3LUH6"/>
<feature type="domain" description="SURP motif" evidence="9">
    <location>
        <begin position="194"/>
        <end position="237"/>
    </location>
</feature>
<name>A0A9P3LUH6_9FUNG</name>
<dbReference type="PROSITE" id="PS50128">
    <property type="entry name" value="SURP"/>
    <property type="match status" value="2"/>
</dbReference>
<feature type="domain" description="SURP motif" evidence="9">
    <location>
        <begin position="294"/>
        <end position="336"/>
    </location>
</feature>
<dbReference type="PANTHER" id="PTHR13161:SF15">
    <property type="entry name" value="SPLICING FACTOR, SUPPRESSOR OF WHITE-APRICOT HOMOLOG"/>
    <property type="match status" value="1"/>
</dbReference>
<keyword evidence="7" id="KW-0175">Coiled coil</keyword>
<feature type="region of interest" description="Disordered" evidence="8">
    <location>
        <begin position="417"/>
        <end position="473"/>
    </location>
</feature>